<evidence type="ECO:0000313" key="3">
    <source>
        <dbReference type="Proteomes" id="UP000027215"/>
    </source>
</evidence>
<evidence type="ECO:0000313" key="2">
    <source>
        <dbReference type="EMBL" id="AIC10177.1"/>
    </source>
</evidence>
<proteinExistence type="predicted"/>
<evidence type="ECO:0000259" key="1">
    <source>
        <dbReference type="Pfam" id="PF13511"/>
    </source>
</evidence>
<organism evidence="2 3">
    <name type="scientific">Xylella fastidiosa subsp. sandyi Ann-1</name>
    <dbReference type="NCBI Taxonomy" id="155920"/>
    <lineage>
        <taxon>Bacteria</taxon>
        <taxon>Pseudomonadati</taxon>
        <taxon>Pseudomonadota</taxon>
        <taxon>Gammaproteobacteria</taxon>
        <taxon>Lysobacterales</taxon>
        <taxon>Lysobacteraceae</taxon>
        <taxon>Xylella</taxon>
    </lineage>
</organism>
<dbReference type="PATRIC" id="fig|155920.8.peg.1900"/>
<protein>
    <submittedName>
        <fullName evidence="2">Membrane protein</fullName>
    </submittedName>
</protein>
<gene>
    <name evidence="2" type="ORF">D934_08190</name>
</gene>
<feature type="domain" description="DUF4124" evidence="1">
    <location>
        <begin position="27"/>
        <end position="69"/>
    </location>
</feature>
<dbReference type="EMBL" id="CP006696">
    <property type="protein sequence ID" value="AIC10177.1"/>
    <property type="molecule type" value="Genomic_DNA"/>
</dbReference>
<dbReference type="AlphaFoldDB" id="A0A060HB62"/>
<accession>A0A060HB62</accession>
<dbReference type="Proteomes" id="UP000027215">
    <property type="component" value="Chromosome"/>
</dbReference>
<dbReference type="KEGG" id="xfs:D934_08190"/>
<reference evidence="2 3" key="1">
    <citation type="submission" date="2013-08" db="EMBL/GenBank/DDBJ databases">
        <authorList>
            <person name="Stouthamer R."/>
            <person name="Nunney L."/>
        </authorList>
    </citation>
    <scope>NUCLEOTIDE SEQUENCE [LARGE SCALE GENOMIC DNA]</scope>
    <source>
        <strain evidence="3">ann-1</strain>
    </source>
</reference>
<sequence length="144" mass="15079">MLASVAITPPPQMLMETEAMKRIVVCCLLLASISVSAGTLYKWKDANGVSHYSGTPPQRAQSFETISVSHHGESAVSSQTASVESPACVNARKNLELLSGSGKLMLDSNGDGKPDTPLDEAQRVAQKALAEAAIKANCTATPSH</sequence>
<name>A0A060HB62_XYLFS</name>
<dbReference type="HOGENOM" id="CLU_108835_3_1_6"/>
<dbReference type="InterPro" id="IPR025392">
    <property type="entry name" value="DUF4124"/>
</dbReference>
<dbReference type="Pfam" id="PF13511">
    <property type="entry name" value="DUF4124"/>
    <property type="match status" value="1"/>
</dbReference>